<dbReference type="Proteomes" id="UP000077154">
    <property type="component" value="Unassembled WGS sequence"/>
</dbReference>
<feature type="region of interest" description="Disordered" evidence="1">
    <location>
        <begin position="179"/>
        <end position="198"/>
    </location>
</feature>
<organism evidence="2">
    <name type="scientific">Pseudogymnoascus destructans</name>
    <dbReference type="NCBI Taxonomy" id="655981"/>
    <lineage>
        <taxon>Eukaryota</taxon>
        <taxon>Fungi</taxon>
        <taxon>Dikarya</taxon>
        <taxon>Ascomycota</taxon>
        <taxon>Pezizomycotina</taxon>
        <taxon>Leotiomycetes</taxon>
        <taxon>Thelebolales</taxon>
        <taxon>Thelebolaceae</taxon>
        <taxon>Pseudogymnoascus</taxon>
    </lineage>
</organism>
<dbReference type="RefSeq" id="XP_024321648.1">
    <property type="nucleotide sequence ID" value="XM_024470244.1"/>
</dbReference>
<feature type="region of interest" description="Disordered" evidence="1">
    <location>
        <begin position="591"/>
        <end position="615"/>
    </location>
</feature>
<name>A0A177A4E7_9PEZI</name>
<feature type="region of interest" description="Disordered" evidence="1">
    <location>
        <begin position="427"/>
        <end position="498"/>
    </location>
</feature>
<dbReference type="OrthoDB" id="3825435at2759"/>
<protein>
    <submittedName>
        <fullName evidence="2">Uncharacterized protein</fullName>
    </submittedName>
</protein>
<proteinExistence type="predicted"/>
<feature type="compositionally biased region" description="Polar residues" evidence="1">
    <location>
        <begin position="459"/>
        <end position="483"/>
    </location>
</feature>
<gene>
    <name evidence="2" type="ORF">VC83_06651</name>
</gene>
<dbReference type="AlphaFoldDB" id="A0A177A4E7"/>
<evidence type="ECO:0000313" key="2">
    <source>
        <dbReference type="EMBL" id="OAF56352.1"/>
    </source>
</evidence>
<dbReference type="EMBL" id="KV441404">
    <property type="protein sequence ID" value="OAF56352.1"/>
    <property type="molecule type" value="Genomic_DNA"/>
</dbReference>
<feature type="region of interest" description="Disordered" evidence="1">
    <location>
        <begin position="706"/>
        <end position="729"/>
    </location>
</feature>
<reference evidence="2" key="1">
    <citation type="submission" date="2016-03" db="EMBL/GenBank/DDBJ databases">
        <title>Updated assembly of Pseudogymnoascus destructans, the fungus causing white-nose syndrome of bats.</title>
        <authorList>
            <person name="Palmer J.M."/>
            <person name="Drees K.P."/>
            <person name="Foster J.T."/>
            <person name="Lindner D.L."/>
        </authorList>
    </citation>
    <scope>NUCLEOTIDE SEQUENCE [LARGE SCALE GENOMIC DNA]</scope>
    <source>
        <strain evidence="2">20631-21</strain>
    </source>
</reference>
<dbReference type="eggNOG" id="ENOG502RQPM">
    <property type="taxonomic scope" value="Eukaryota"/>
</dbReference>
<evidence type="ECO:0000256" key="1">
    <source>
        <dbReference type="SAM" id="MobiDB-lite"/>
    </source>
</evidence>
<dbReference type="GeneID" id="36289708"/>
<dbReference type="VEuPathDB" id="FungiDB:GMDG_07674"/>
<feature type="compositionally biased region" description="Pro residues" evidence="1">
    <location>
        <begin position="183"/>
        <end position="196"/>
    </location>
</feature>
<sequence length="862" mass="94738">MAAQAPNADPADMTGVLDPRFATPFNQIYDVNRRLAAVRLHGTEAVFGPRPTFFNSSENPQEVPDGPADDDYHEYEVDPWGRPRESLVREENPFADHNVTRNDADDRRHTEVGELPHFGNFGPYFRKVTTMGTLAGKYVAPKHVGGRYDITTLMDEQLKKDPLALNPDFDDWRREVEFQFGEKPPPPPPSLGPAPNPGEASYDFSSLAIISKNRRIQPLLVPHPSIRSPLAAQKGTEEEMNADMERINSLSVELSSSWWIANILWCMGEDDASLTRTIAMVREGVCPAEVFPHDMDPANINKLDSYEYVSGPLALYVPHRIVEGSPDPVENSFWVPKLKGVDGSAVRFMRPPFPEACTLDTRFSPVPVLQSTVLPERHDIGRPELKLWDGIPGRTFRLPPYFWPDELRDSHLDGEDRPFAVDIRRVPVNPTVGNPPRQPLHPFKPTRRLNTVYRDRTKVPQNPLRTYNSGTRSPTQHSRQTHGPNKLGGNVEDDNSPSFLQDEFEYDLQGDVWGPVGGFEGRDYESERQKDHDRWYRYFLINNDPWERTIVVNGVQVKPGAVAGPLPAFAMLELGGQAAFWFGVDGRNYDPNTAPPTEKRVAENEAPGDGNRAKVQRLVPRPWSPGQETGGTFQAFMTITIPAGTSPVILPSPDTATAAVFANLQVGQTQNRPVAPVPFGGFRGNAPEFVPGSSGGLVGLGLRGGAGEDDLDPMGSGGGAAPSAAKRAGPVVTDENIEEMMEEAARQKALAYAAAGAVLAGGTPQQGNTGTPQNISTGTPKTITTGNPQNTSTAISHLFNLIPYQFTPVALQPMSKGAPQYMTTETPPYMSAGALESLLERYGICVDPSWDRARLLNELLKK</sequence>
<accession>A0A177A4E7</accession>